<organism evidence="2 3">
    <name type="scientific">Vigna angularis var. angularis</name>
    <dbReference type="NCBI Taxonomy" id="157739"/>
    <lineage>
        <taxon>Eukaryota</taxon>
        <taxon>Viridiplantae</taxon>
        <taxon>Streptophyta</taxon>
        <taxon>Embryophyta</taxon>
        <taxon>Tracheophyta</taxon>
        <taxon>Spermatophyta</taxon>
        <taxon>Magnoliopsida</taxon>
        <taxon>eudicotyledons</taxon>
        <taxon>Gunneridae</taxon>
        <taxon>Pentapetalae</taxon>
        <taxon>rosids</taxon>
        <taxon>fabids</taxon>
        <taxon>Fabales</taxon>
        <taxon>Fabaceae</taxon>
        <taxon>Papilionoideae</taxon>
        <taxon>50 kb inversion clade</taxon>
        <taxon>NPAAA clade</taxon>
        <taxon>indigoferoid/millettioid clade</taxon>
        <taxon>Phaseoleae</taxon>
        <taxon>Vigna</taxon>
    </lineage>
</organism>
<proteinExistence type="predicted"/>
<evidence type="ECO:0000313" key="2">
    <source>
        <dbReference type="EMBL" id="BAT94540.1"/>
    </source>
</evidence>
<gene>
    <name evidence="2" type="primary">Vigan.08G115200</name>
    <name evidence="2" type="ORF">VIGAN_08115200</name>
</gene>
<protein>
    <submittedName>
        <fullName evidence="2">Uncharacterized protein</fullName>
    </submittedName>
</protein>
<dbReference type="EMBL" id="AP015041">
    <property type="protein sequence ID" value="BAT94540.1"/>
    <property type="molecule type" value="Genomic_DNA"/>
</dbReference>
<feature type="compositionally biased region" description="Basic and acidic residues" evidence="1">
    <location>
        <begin position="94"/>
        <end position="113"/>
    </location>
</feature>
<evidence type="ECO:0000256" key="1">
    <source>
        <dbReference type="SAM" id="MobiDB-lite"/>
    </source>
</evidence>
<evidence type="ECO:0000313" key="3">
    <source>
        <dbReference type="Proteomes" id="UP000291084"/>
    </source>
</evidence>
<name>A0A0S3SNW4_PHAAN</name>
<dbReference type="Proteomes" id="UP000291084">
    <property type="component" value="Chromosome 8"/>
</dbReference>
<reference evidence="2 3" key="1">
    <citation type="journal article" date="2015" name="Sci. Rep.">
        <title>The power of single molecule real-time sequencing technology in the de novo assembly of a eukaryotic genome.</title>
        <authorList>
            <person name="Sakai H."/>
            <person name="Naito K."/>
            <person name="Ogiso-Tanaka E."/>
            <person name="Takahashi Y."/>
            <person name="Iseki K."/>
            <person name="Muto C."/>
            <person name="Satou K."/>
            <person name="Teruya K."/>
            <person name="Shiroma A."/>
            <person name="Shimoji M."/>
            <person name="Hirano T."/>
            <person name="Itoh T."/>
            <person name="Kaga A."/>
            <person name="Tomooka N."/>
        </authorList>
    </citation>
    <scope>NUCLEOTIDE SEQUENCE [LARGE SCALE GENOMIC DNA]</scope>
    <source>
        <strain evidence="3">cv. Shumari</strain>
    </source>
</reference>
<keyword evidence="3" id="KW-1185">Reference proteome</keyword>
<accession>A0A0S3SNW4</accession>
<dbReference type="AlphaFoldDB" id="A0A0S3SNW4"/>
<feature type="region of interest" description="Disordered" evidence="1">
    <location>
        <begin position="90"/>
        <end position="128"/>
    </location>
</feature>
<sequence length="154" mass="16716">MNGECGNAQNGSIDFDKLMHKRIISISENDPPSNTQIPIKPSVPQPSSISLNVHHRIVTLARSRFGLQFQAGAVRVRRNHVKSIAHIVPSQNDAVKENHKEGLQSAEKAKKEANSLFSDGESDQTGHVAREEVASSGLDVPVLILVEHVETGGE</sequence>